<dbReference type="Proteomes" id="UP000003919">
    <property type="component" value="Chromosome"/>
</dbReference>
<dbReference type="STRING" id="388413.ALPR1_18528"/>
<dbReference type="EMBL" id="AAXU02000001">
    <property type="protein sequence ID" value="EAZ81060.1"/>
    <property type="molecule type" value="Genomic_DNA"/>
</dbReference>
<dbReference type="Gene3D" id="3.40.630.30">
    <property type="match status" value="1"/>
</dbReference>
<keyword evidence="2" id="KW-1185">Reference proteome</keyword>
<name>A3HWT7_9BACT</name>
<evidence type="ECO:0000313" key="2">
    <source>
        <dbReference type="Proteomes" id="UP000003919"/>
    </source>
</evidence>
<proteinExistence type="predicted"/>
<protein>
    <submittedName>
        <fullName evidence="1">Uncharacterized protein</fullName>
    </submittedName>
</protein>
<dbReference type="eggNOG" id="COG1670">
    <property type="taxonomic scope" value="Bacteria"/>
</dbReference>
<dbReference type="HOGENOM" id="CLU_013985_40_3_10"/>
<evidence type="ECO:0000313" key="1">
    <source>
        <dbReference type="EMBL" id="EAZ81060.1"/>
    </source>
</evidence>
<organism evidence="1 2">
    <name type="scientific">Algoriphagus machipongonensis</name>
    <dbReference type="NCBI Taxonomy" id="388413"/>
    <lineage>
        <taxon>Bacteria</taxon>
        <taxon>Pseudomonadati</taxon>
        <taxon>Bacteroidota</taxon>
        <taxon>Cytophagia</taxon>
        <taxon>Cytophagales</taxon>
        <taxon>Cyclobacteriaceae</taxon>
        <taxon>Algoriphagus</taxon>
    </lineage>
</organism>
<dbReference type="SUPFAM" id="SSF55729">
    <property type="entry name" value="Acyl-CoA N-acyltransferases (Nat)"/>
    <property type="match status" value="1"/>
</dbReference>
<dbReference type="InterPro" id="IPR016181">
    <property type="entry name" value="Acyl_CoA_acyltransferase"/>
</dbReference>
<sequence length="65" mass="7546">MPLIFNYGFDSLGLHRMEGFVESHNVNCKNAMRKLDFQQEGTMKDCEIKNGEFISLDIYSKINVQ</sequence>
<dbReference type="AlphaFoldDB" id="A3HWT7"/>
<gene>
    <name evidence="1" type="ORF">ALPR1_18528</name>
</gene>
<comment type="caution">
    <text evidence="1">The sequence shown here is derived from an EMBL/GenBank/DDBJ whole genome shotgun (WGS) entry which is preliminary data.</text>
</comment>
<dbReference type="EMBL" id="CM001023">
    <property type="protein sequence ID" value="EAZ81060.1"/>
    <property type="molecule type" value="Genomic_DNA"/>
</dbReference>
<accession>A3HWT7</accession>
<reference evidence="1 2" key="1">
    <citation type="journal article" date="2011" name="J. Bacteriol.">
        <title>Complete genome sequence of Algoriphagus sp. PR1, bacterial prey of a colony-forming choanoflagellate.</title>
        <authorList>
            <person name="Alegado R.A."/>
            <person name="Ferriera S."/>
            <person name="Nusbaum C."/>
            <person name="Young S.K."/>
            <person name="Zeng Q."/>
            <person name="Imamovic A."/>
            <person name="Fairclough S.R."/>
            <person name="King N."/>
        </authorList>
    </citation>
    <scope>NUCLEOTIDE SEQUENCE [LARGE SCALE GENOMIC DNA]</scope>
    <source>
        <strain evidence="1 2">PR1</strain>
    </source>
</reference>